<evidence type="ECO:0000313" key="2">
    <source>
        <dbReference type="Proteomes" id="UP001222325"/>
    </source>
</evidence>
<accession>A0AAD6TZX5</accession>
<reference evidence="1" key="1">
    <citation type="submission" date="2023-03" db="EMBL/GenBank/DDBJ databases">
        <title>Massive genome expansion in bonnet fungi (Mycena s.s.) driven by repeated elements and novel gene families across ecological guilds.</title>
        <authorList>
            <consortium name="Lawrence Berkeley National Laboratory"/>
            <person name="Harder C.B."/>
            <person name="Miyauchi S."/>
            <person name="Viragh M."/>
            <person name="Kuo A."/>
            <person name="Thoen E."/>
            <person name="Andreopoulos B."/>
            <person name="Lu D."/>
            <person name="Skrede I."/>
            <person name="Drula E."/>
            <person name="Henrissat B."/>
            <person name="Morin E."/>
            <person name="Kohler A."/>
            <person name="Barry K."/>
            <person name="LaButti K."/>
            <person name="Morin E."/>
            <person name="Salamov A."/>
            <person name="Lipzen A."/>
            <person name="Mereny Z."/>
            <person name="Hegedus B."/>
            <person name="Baldrian P."/>
            <person name="Stursova M."/>
            <person name="Weitz H."/>
            <person name="Taylor A."/>
            <person name="Grigoriev I.V."/>
            <person name="Nagy L.G."/>
            <person name="Martin F."/>
            <person name="Kauserud H."/>
        </authorList>
    </citation>
    <scope>NUCLEOTIDE SEQUENCE</scope>
    <source>
        <strain evidence="1">CBHHK173m</strain>
    </source>
</reference>
<sequence length="149" mass="16779">MAEHLPREIIREIILCNVDPEAPLPDMFNLYRDVPPFRPKALAYLAVSKAWHGATVSIVYRTIVLRTKRQAEALATTVHRDYRLGHYIRNLMFCGGFGRASKTILTSATNLHTIAITLHIQAKDSVLGLLSGLRLVNPAQLIVRPHRPH</sequence>
<name>A0AAD6TZX5_9AGAR</name>
<protein>
    <recommendedName>
        <fullName evidence="3">F-box domain-containing protein</fullName>
    </recommendedName>
</protein>
<evidence type="ECO:0008006" key="3">
    <source>
        <dbReference type="Google" id="ProtNLM"/>
    </source>
</evidence>
<dbReference type="EMBL" id="JARJCN010000046">
    <property type="protein sequence ID" value="KAJ7082222.1"/>
    <property type="molecule type" value="Genomic_DNA"/>
</dbReference>
<dbReference type="Proteomes" id="UP001222325">
    <property type="component" value="Unassembled WGS sequence"/>
</dbReference>
<gene>
    <name evidence="1" type="ORF">B0H15DRAFT_764997</name>
</gene>
<comment type="caution">
    <text evidence="1">The sequence shown here is derived from an EMBL/GenBank/DDBJ whole genome shotgun (WGS) entry which is preliminary data.</text>
</comment>
<evidence type="ECO:0000313" key="1">
    <source>
        <dbReference type="EMBL" id="KAJ7082222.1"/>
    </source>
</evidence>
<keyword evidence="2" id="KW-1185">Reference proteome</keyword>
<organism evidence="1 2">
    <name type="scientific">Mycena belliarum</name>
    <dbReference type="NCBI Taxonomy" id="1033014"/>
    <lineage>
        <taxon>Eukaryota</taxon>
        <taxon>Fungi</taxon>
        <taxon>Dikarya</taxon>
        <taxon>Basidiomycota</taxon>
        <taxon>Agaricomycotina</taxon>
        <taxon>Agaricomycetes</taxon>
        <taxon>Agaricomycetidae</taxon>
        <taxon>Agaricales</taxon>
        <taxon>Marasmiineae</taxon>
        <taxon>Mycenaceae</taxon>
        <taxon>Mycena</taxon>
    </lineage>
</organism>
<proteinExistence type="predicted"/>
<dbReference type="AlphaFoldDB" id="A0AAD6TZX5"/>
<feature type="non-terminal residue" evidence="1">
    <location>
        <position position="149"/>
    </location>
</feature>